<dbReference type="GO" id="GO:0007015">
    <property type="term" value="P:actin filament organization"/>
    <property type="evidence" value="ECO:0007669"/>
    <property type="project" value="TreeGrafter"/>
</dbReference>
<dbReference type="SUPFAM" id="SSF48464">
    <property type="entry name" value="ENTH/VHS domain"/>
    <property type="match status" value="1"/>
</dbReference>
<dbReference type="InterPro" id="IPR008942">
    <property type="entry name" value="ENTH_VHS"/>
</dbReference>
<accession>A0A5E8BLF3</accession>
<dbReference type="GO" id="GO:0030125">
    <property type="term" value="C:clathrin vesicle coat"/>
    <property type="evidence" value="ECO:0007669"/>
    <property type="project" value="TreeGrafter"/>
</dbReference>
<dbReference type="GO" id="GO:0030276">
    <property type="term" value="F:clathrin binding"/>
    <property type="evidence" value="ECO:0007669"/>
    <property type="project" value="TreeGrafter"/>
</dbReference>
<dbReference type="GeneID" id="43582018"/>
<dbReference type="Pfam" id="PF01417">
    <property type="entry name" value="ENTH"/>
    <property type="match status" value="1"/>
</dbReference>
<dbReference type="PANTHER" id="PTHR12276:SF110">
    <property type="entry name" value="EPSIN-1-RELATED"/>
    <property type="match status" value="1"/>
</dbReference>
<dbReference type="AlphaFoldDB" id="A0A5E8BLF3"/>
<dbReference type="EMBL" id="CABVLU010000002">
    <property type="protein sequence ID" value="VVT51749.1"/>
    <property type="molecule type" value="Genomic_DNA"/>
</dbReference>
<dbReference type="PANTHER" id="PTHR12276">
    <property type="entry name" value="EPSIN/ENT-RELATED"/>
    <property type="match status" value="1"/>
</dbReference>
<dbReference type="PROSITE" id="PS50942">
    <property type="entry name" value="ENTH"/>
    <property type="match status" value="1"/>
</dbReference>
<dbReference type="GO" id="GO:0005543">
    <property type="term" value="F:phospholipid binding"/>
    <property type="evidence" value="ECO:0007669"/>
    <property type="project" value="TreeGrafter"/>
</dbReference>
<organism evidence="3 4">
    <name type="scientific">Magnusiomyces paraingens</name>
    <dbReference type="NCBI Taxonomy" id="2606893"/>
    <lineage>
        <taxon>Eukaryota</taxon>
        <taxon>Fungi</taxon>
        <taxon>Dikarya</taxon>
        <taxon>Ascomycota</taxon>
        <taxon>Saccharomycotina</taxon>
        <taxon>Dipodascomycetes</taxon>
        <taxon>Dipodascales</taxon>
        <taxon>Dipodascaceae</taxon>
        <taxon>Magnusiomyces</taxon>
    </lineage>
</organism>
<dbReference type="GO" id="GO:0006897">
    <property type="term" value="P:endocytosis"/>
    <property type="evidence" value="ECO:0007669"/>
    <property type="project" value="TreeGrafter"/>
</dbReference>
<dbReference type="Proteomes" id="UP000398389">
    <property type="component" value="Unassembled WGS sequence"/>
</dbReference>
<evidence type="ECO:0000256" key="1">
    <source>
        <dbReference type="SAM" id="MobiDB-lite"/>
    </source>
</evidence>
<dbReference type="SMART" id="SM00273">
    <property type="entry name" value="ENTH"/>
    <property type="match status" value="1"/>
</dbReference>
<feature type="compositionally biased region" description="Low complexity" evidence="1">
    <location>
        <begin position="301"/>
        <end position="316"/>
    </location>
</feature>
<dbReference type="InterPro" id="IPR013809">
    <property type="entry name" value="ENTH"/>
</dbReference>
<feature type="compositionally biased region" description="Polar residues" evidence="1">
    <location>
        <begin position="239"/>
        <end position="249"/>
    </location>
</feature>
<feature type="domain" description="ENTH" evidence="2">
    <location>
        <begin position="11"/>
        <end position="143"/>
    </location>
</feature>
<sequence>MSKHFVRSIKNVTNRYTPTEITVRNATSNEPWGPSISELNEIALLTYHDKYLKEVLDVLEKRLNDKGKNWRHVMKALTILLHCIYEASDLVVDWLKKNLYLIKTLRDFRYADDRNIDQGAPIRAKASLITELIESPEKMAQEKKQYQELRANMARPGIVDLATGNAAPAKPRLTLDLSSSGRPRRSISTAIVAANSGPQGPSSTSSASASASASSSFSSNNYHNTSATSSVTSPRSSLDAWTQQSSSGAYRNKARVAPKPSMEGRYSLSLPLHSIIEESHYSAPTPPHSVSAASVVPTRAPLSSSSNNTPSPQPVSRIQTFSTAAGNVSKNSGTIRLVVDNEEVVGNSIILTTPTTPTTSKSSAVRIPVSGSPTKIKGNQIGAASSAPLPATIITSRSPPPVMTSMPVSAPTPVTGNIQQTTIPVTVLAPIVTSAVSLNSSHNMSAGSSISLSSPMSSNNPFFSMVAAQEQQQPQ</sequence>
<feature type="region of interest" description="Disordered" evidence="1">
    <location>
        <begin position="356"/>
        <end position="382"/>
    </location>
</feature>
<feature type="compositionally biased region" description="Low complexity" evidence="1">
    <location>
        <begin position="202"/>
        <end position="237"/>
    </location>
</feature>
<reference evidence="3 4" key="1">
    <citation type="submission" date="2019-09" db="EMBL/GenBank/DDBJ databases">
        <authorList>
            <person name="Brejova B."/>
        </authorList>
    </citation>
    <scope>NUCLEOTIDE SEQUENCE [LARGE SCALE GENOMIC DNA]</scope>
</reference>
<evidence type="ECO:0000313" key="4">
    <source>
        <dbReference type="Proteomes" id="UP000398389"/>
    </source>
</evidence>
<dbReference type="OrthoDB" id="4033880at2759"/>
<feature type="region of interest" description="Disordered" evidence="1">
    <location>
        <begin position="280"/>
        <end position="316"/>
    </location>
</feature>
<feature type="region of interest" description="Disordered" evidence="1">
    <location>
        <begin position="192"/>
        <end position="264"/>
    </location>
</feature>
<dbReference type="GO" id="GO:0005886">
    <property type="term" value="C:plasma membrane"/>
    <property type="evidence" value="ECO:0007669"/>
    <property type="project" value="TreeGrafter"/>
</dbReference>
<keyword evidence="4" id="KW-1185">Reference proteome</keyword>
<dbReference type="Gene3D" id="1.25.40.90">
    <property type="match status" value="1"/>
</dbReference>
<name>A0A5E8BLF3_9ASCO</name>
<proteinExistence type="predicted"/>
<gene>
    <name evidence="3" type="ORF">SAPINGB_P003200</name>
</gene>
<evidence type="ECO:0000259" key="2">
    <source>
        <dbReference type="PROSITE" id="PS50942"/>
    </source>
</evidence>
<dbReference type="GO" id="GO:0005768">
    <property type="term" value="C:endosome"/>
    <property type="evidence" value="ECO:0007669"/>
    <property type="project" value="TreeGrafter"/>
</dbReference>
<evidence type="ECO:0000313" key="3">
    <source>
        <dbReference type="EMBL" id="VVT51749.1"/>
    </source>
</evidence>
<protein>
    <recommendedName>
        <fullName evidence="2">ENTH domain-containing protein</fullName>
    </recommendedName>
</protein>
<dbReference type="RefSeq" id="XP_031853809.1">
    <property type="nucleotide sequence ID" value="XM_031997918.1"/>
</dbReference>